<gene>
    <name evidence="3" type="ORF">C8F04DRAFT_1120756</name>
</gene>
<feature type="compositionally biased region" description="Polar residues" evidence="1">
    <location>
        <begin position="1"/>
        <end position="13"/>
    </location>
</feature>
<dbReference type="Proteomes" id="UP001218188">
    <property type="component" value="Unassembled WGS sequence"/>
</dbReference>
<feature type="region of interest" description="Disordered" evidence="1">
    <location>
        <begin position="59"/>
        <end position="93"/>
    </location>
</feature>
<comment type="caution">
    <text evidence="3">The sequence shown here is derived from an EMBL/GenBank/DDBJ whole genome shotgun (WGS) entry which is preliminary data.</text>
</comment>
<feature type="region of interest" description="Disordered" evidence="1">
    <location>
        <begin position="1"/>
        <end position="41"/>
    </location>
</feature>
<name>A0AAD6SKY5_9AGAR</name>
<keyword evidence="2" id="KW-0812">Transmembrane</keyword>
<organism evidence="3 4">
    <name type="scientific">Mycena alexandri</name>
    <dbReference type="NCBI Taxonomy" id="1745969"/>
    <lineage>
        <taxon>Eukaryota</taxon>
        <taxon>Fungi</taxon>
        <taxon>Dikarya</taxon>
        <taxon>Basidiomycota</taxon>
        <taxon>Agaricomycotina</taxon>
        <taxon>Agaricomycetes</taxon>
        <taxon>Agaricomycetidae</taxon>
        <taxon>Agaricales</taxon>
        <taxon>Marasmiineae</taxon>
        <taxon>Mycenaceae</taxon>
        <taxon>Mycena</taxon>
    </lineage>
</organism>
<evidence type="ECO:0000313" key="4">
    <source>
        <dbReference type="Proteomes" id="UP001218188"/>
    </source>
</evidence>
<dbReference type="AlphaFoldDB" id="A0AAD6SKY5"/>
<keyword evidence="4" id="KW-1185">Reference proteome</keyword>
<feature type="compositionally biased region" description="Low complexity" evidence="1">
    <location>
        <begin position="14"/>
        <end position="32"/>
    </location>
</feature>
<feature type="transmembrane region" description="Helical" evidence="2">
    <location>
        <begin position="213"/>
        <end position="235"/>
    </location>
</feature>
<reference evidence="3" key="1">
    <citation type="submission" date="2023-03" db="EMBL/GenBank/DDBJ databases">
        <title>Massive genome expansion in bonnet fungi (Mycena s.s.) driven by repeated elements and novel gene families across ecological guilds.</title>
        <authorList>
            <consortium name="Lawrence Berkeley National Laboratory"/>
            <person name="Harder C.B."/>
            <person name="Miyauchi S."/>
            <person name="Viragh M."/>
            <person name="Kuo A."/>
            <person name="Thoen E."/>
            <person name="Andreopoulos B."/>
            <person name="Lu D."/>
            <person name="Skrede I."/>
            <person name="Drula E."/>
            <person name="Henrissat B."/>
            <person name="Morin E."/>
            <person name="Kohler A."/>
            <person name="Barry K."/>
            <person name="LaButti K."/>
            <person name="Morin E."/>
            <person name="Salamov A."/>
            <person name="Lipzen A."/>
            <person name="Mereny Z."/>
            <person name="Hegedus B."/>
            <person name="Baldrian P."/>
            <person name="Stursova M."/>
            <person name="Weitz H."/>
            <person name="Taylor A."/>
            <person name="Grigoriev I.V."/>
            <person name="Nagy L.G."/>
            <person name="Martin F."/>
            <person name="Kauserud H."/>
        </authorList>
    </citation>
    <scope>NUCLEOTIDE SEQUENCE</scope>
    <source>
        <strain evidence="3">CBHHK200</strain>
    </source>
</reference>
<keyword evidence="2" id="KW-1133">Transmembrane helix</keyword>
<sequence length="379" mass="41024">MAPKKLTTQPHNITESMSASSTSVSTESSRPSFPRSKTMPAFRRALSLSSIDKSLASLRKSSTKGLRQISSFRKSTAPPRGPTAFLSPSTESIPAFTTPDYNQPPSSCPPPIPSISPLTRPGGAFKRVMTMPAPVRALVKLPGLKKTCELSAPSRESSASTSTIASVSDYGSAFSVSSKSTRRRSSIASVESFTSTEERVTVGLRLRALPSTVMGLFSSLICVILILVLPAMATAPPKRKPAPRSYEREIILTDEQERNPPRLPSSTFSSRVSRRLSKVFRRTLRRAASARRANNPREAFAAFFTPRPKRVHAAKPARVDPATLKSEVPLVVYSSPTALPFPKGPAPVVRPARPARRFTILPTLSEEGARLDEALCAGW</sequence>
<feature type="compositionally biased region" description="Polar residues" evidence="1">
    <location>
        <begin position="59"/>
        <end position="74"/>
    </location>
</feature>
<proteinExistence type="predicted"/>
<accession>A0AAD6SKY5</accession>
<evidence type="ECO:0000313" key="3">
    <source>
        <dbReference type="EMBL" id="KAJ7028015.1"/>
    </source>
</evidence>
<dbReference type="EMBL" id="JARJCM010000117">
    <property type="protein sequence ID" value="KAJ7028015.1"/>
    <property type="molecule type" value="Genomic_DNA"/>
</dbReference>
<protein>
    <submittedName>
        <fullName evidence="3">Uncharacterized protein</fullName>
    </submittedName>
</protein>
<evidence type="ECO:0000256" key="2">
    <source>
        <dbReference type="SAM" id="Phobius"/>
    </source>
</evidence>
<keyword evidence="2" id="KW-0472">Membrane</keyword>
<evidence type="ECO:0000256" key="1">
    <source>
        <dbReference type="SAM" id="MobiDB-lite"/>
    </source>
</evidence>